<comment type="caution">
    <text evidence="2">The sequence shown here is derived from an EMBL/GenBank/DDBJ whole genome shotgun (WGS) entry which is preliminary data.</text>
</comment>
<protein>
    <recommendedName>
        <fullName evidence="4">Gingipain domain-containing protein</fullName>
    </recommendedName>
</protein>
<evidence type="ECO:0000256" key="1">
    <source>
        <dbReference type="SAM" id="Phobius"/>
    </source>
</evidence>
<dbReference type="Proteomes" id="UP000050417">
    <property type="component" value="Unassembled WGS sequence"/>
</dbReference>
<keyword evidence="1" id="KW-1133">Transmembrane helix</keyword>
<gene>
    <name evidence="2" type="ORF">ADN00_16240</name>
</gene>
<feature type="transmembrane region" description="Helical" evidence="1">
    <location>
        <begin position="570"/>
        <end position="592"/>
    </location>
</feature>
<dbReference type="RefSeq" id="WP_075064091.1">
    <property type="nucleotide sequence ID" value="NZ_LGCL01000040.1"/>
</dbReference>
<feature type="transmembrane region" description="Helical" evidence="1">
    <location>
        <begin position="432"/>
        <end position="451"/>
    </location>
</feature>
<dbReference type="OrthoDB" id="9847909at2"/>
<feature type="transmembrane region" description="Helical" evidence="1">
    <location>
        <begin position="529"/>
        <end position="550"/>
    </location>
</feature>
<sequence length="600" mass="65550">MILKREYMIRHWRFLIVVGFLTGLGWLFAGVGAAAGQPAENSVRMVVLSSPQSEYYPLAVDIAQKESIPLADSWEDTLAGSPAVVYWVTSPGELSDSRMAEVGLILKSHGSFPSVGLITGSTLEDARQLWLRGRQLREEWAQQEPDRFYAANGEFPTADIDQAQLLKWQKDGFEISALNKVSLSDALQQANYLTFTGHGAGRYLRLDAETEYTAGDLPSLPPVVISAASCQTLRIWNPDSIALGFIRQGAAAYVGFVFSPMEGFLMGEFQDLPFRYTWPGFPIGQVVALHNRGTLQGFANIPFYYLLGDPLIAFRAAPPYELASDVEEDGRRTLVYQGAPAGIIPVRVAGGGSYSYVEVVGVGATSSHDPVFHSRLQATSLNGDQYILFQHKGGDFTIRLAETPPWGWGPAHLLLFALDEITLFTPLNGGDWIIFILGCLGTAAAALRFLALRRQNAAPARQVGLNCLVIAFGTALALGVYAKLREPYFAGNSKPVPFELNWLWMGGVFLLACSGSGLYMMARKWIGKFAALLVITAPALFPVVFGLVVVEVTNLLIRQQVGISIYTSHLYAISGAAGGLWLLIALALLLWLRRRVTRPI</sequence>
<reference evidence="2 3" key="1">
    <citation type="submission" date="2015-07" db="EMBL/GenBank/DDBJ databases">
        <title>Genome sequence of Ornatilinea apprima DSM 23815.</title>
        <authorList>
            <person name="Hemp J."/>
            <person name="Ward L.M."/>
            <person name="Pace L.A."/>
            <person name="Fischer W.W."/>
        </authorList>
    </citation>
    <scope>NUCLEOTIDE SEQUENCE [LARGE SCALE GENOMIC DNA]</scope>
    <source>
        <strain evidence="2 3">P3M-1</strain>
    </source>
</reference>
<keyword evidence="3" id="KW-1185">Reference proteome</keyword>
<organism evidence="2 3">
    <name type="scientific">Ornatilinea apprima</name>
    <dbReference type="NCBI Taxonomy" id="1134406"/>
    <lineage>
        <taxon>Bacteria</taxon>
        <taxon>Bacillati</taxon>
        <taxon>Chloroflexota</taxon>
        <taxon>Anaerolineae</taxon>
        <taxon>Anaerolineales</taxon>
        <taxon>Anaerolineaceae</taxon>
        <taxon>Ornatilinea</taxon>
    </lineage>
</organism>
<evidence type="ECO:0000313" key="2">
    <source>
        <dbReference type="EMBL" id="KPL72034.1"/>
    </source>
</evidence>
<dbReference type="EMBL" id="LGCL01000040">
    <property type="protein sequence ID" value="KPL72034.1"/>
    <property type="molecule type" value="Genomic_DNA"/>
</dbReference>
<keyword evidence="1" id="KW-0472">Membrane</keyword>
<name>A0A0N8GLB5_9CHLR</name>
<feature type="transmembrane region" description="Helical" evidence="1">
    <location>
        <begin position="463"/>
        <end position="482"/>
    </location>
</feature>
<evidence type="ECO:0000313" key="3">
    <source>
        <dbReference type="Proteomes" id="UP000050417"/>
    </source>
</evidence>
<feature type="transmembrane region" description="Helical" evidence="1">
    <location>
        <begin position="502"/>
        <end position="522"/>
    </location>
</feature>
<proteinExistence type="predicted"/>
<evidence type="ECO:0008006" key="4">
    <source>
        <dbReference type="Google" id="ProtNLM"/>
    </source>
</evidence>
<dbReference type="AlphaFoldDB" id="A0A0N8GLB5"/>
<keyword evidence="1" id="KW-0812">Transmembrane</keyword>
<accession>A0A0N8GLB5</accession>